<dbReference type="Proteomes" id="UP000789508">
    <property type="component" value="Unassembled WGS sequence"/>
</dbReference>
<dbReference type="EMBL" id="CAJVPS010022782">
    <property type="protein sequence ID" value="CAG8711737.1"/>
    <property type="molecule type" value="Genomic_DNA"/>
</dbReference>
<organism evidence="1 2">
    <name type="scientific">Ambispora leptoticha</name>
    <dbReference type="NCBI Taxonomy" id="144679"/>
    <lineage>
        <taxon>Eukaryota</taxon>
        <taxon>Fungi</taxon>
        <taxon>Fungi incertae sedis</taxon>
        <taxon>Mucoromycota</taxon>
        <taxon>Glomeromycotina</taxon>
        <taxon>Glomeromycetes</taxon>
        <taxon>Archaeosporales</taxon>
        <taxon>Ambisporaceae</taxon>
        <taxon>Ambispora</taxon>
    </lineage>
</organism>
<evidence type="ECO:0000313" key="2">
    <source>
        <dbReference type="Proteomes" id="UP000789508"/>
    </source>
</evidence>
<comment type="caution">
    <text evidence="1">The sequence shown here is derived from an EMBL/GenBank/DDBJ whole genome shotgun (WGS) entry which is preliminary data.</text>
</comment>
<protein>
    <submittedName>
        <fullName evidence="1">7258_t:CDS:1</fullName>
    </submittedName>
</protein>
<evidence type="ECO:0000313" key="1">
    <source>
        <dbReference type="EMBL" id="CAG8711737.1"/>
    </source>
</evidence>
<sequence>MPPNFFYRIQVVFIRFNSINKKRSGYVNRISGWPENLLRARLDQELSGFNLDRTQRCQSPDEKTRDWNLPGTQYEVHRYQERSTIHSR</sequence>
<reference evidence="1" key="1">
    <citation type="submission" date="2021-06" db="EMBL/GenBank/DDBJ databases">
        <authorList>
            <person name="Kallberg Y."/>
            <person name="Tangrot J."/>
            <person name="Rosling A."/>
        </authorList>
    </citation>
    <scope>NUCLEOTIDE SEQUENCE</scope>
    <source>
        <strain evidence="1">FL130A</strain>
    </source>
</reference>
<accession>A0A9N9HXZ5</accession>
<proteinExistence type="predicted"/>
<dbReference type="AlphaFoldDB" id="A0A9N9HXZ5"/>
<name>A0A9N9HXZ5_9GLOM</name>
<gene>
    <name evidence="1" type="ORF">ALEPTO_LOCUS11935</name>
</gene>
<keyword evidence="2" id="KW-1185">Reference proteome</keyword>